<comment type="subunit">
    <text evidence="9">The Tat system comprises two distinct complexes: a TatABC complex, containing multiple copies of TatA, TatB and TatC subunits, and a separate TatA complex, containing only TatA subunits. Substrates initially bind to the TatABC complex, which probably triggers association of the separate TatA complex to form the active translocon.</text>
</comment>
<name>A0A420EKL5_9SPHN</name>
<proteinExistence type="inferred from homology"/>
<keyword evidence="4 9" id="KW-0812">Transmembrane</keyword>
<dbReference type="Proteomes" id="UP000284395">
    <property type="component" value="Unassembled WGS sequence"/>
</dbReference>
<evidence type="ECO:0000256" key="5">
    <source>
        <dbReference type="ARBA" id="ARBA00022927"/>
    </source>
</evidence>
<keyword evidence="8 9" id="KW-0472">Membrane</keyword>
<evidence type="ECO:0000256" key="7">
    <source>
        <dbReference type="ARBA" id="ARBA00023010"/>
    </source>
</evidence>
<evidence type="ECO:0000256" key="10">
    <source>
        <dbReference type="SAM" id="MobiDB-lite"/>
    </source>
</evidence>
<dbReference type="EMBL" id="RAPF01000004">
    <property type="protein sequence ID" value="RKF21136.1"/>
    <property type="molecule type" value="Genomic_DNA"/>
</dbReference>
<keyword evidence="5 9" id="KW-0653">Protein transport</keyword>
<sequence length="160" mass="16957">MLDLGASELLMIVVVAVIVIGPKDMPLALRTAGRWIGKFRRVSSHFRTGLDAMVREAEMEEMEKKWREQNAKIMAENPSPPLNEEDADALPAPSESAGGEGDLKVTETDDVAADSASAESRKAGAERPATGAESETKASDISGTSADEPSASADRATRNS</sequence>
<evidence type="ECO:0000256" key="8">
    <source>
        <dbReference type="ARBA" id="ARBA00023136"/>
    </source>
</evidence>
<dbReference type="InterPro" id="IPR003369">
    <property type="entry name" value="TatA/B/E"/>
</dbReference>
<keyword evidence="13" id="KW-1185">Reference proteome</keyword>
<comment type="function">
    <text evidence="9">Part of the twin-arginine translocation (Tat) system that transports large folded proteins containing a characteristic twin-arginine motif in their signal peptide across membranes. Together with TatC, TatB is part of a receptor directly interacting with Tat signal peptides. TatB may form an oligomeric binding site that transiently accommodates folded Tat precursor proteins before their translocation.</text>
</comment>
<evidence type="ECO:0000256" key="9">
    <source>
        <dbReference type="HAMAP-Rule" id="MF_00237"/>
    </source>
</evidence>
<organism evidence="12 13">
    <name type="scientific">Altericroceibacterium spongiae</name>
    <dbReference type="NCBI Taxonomy" id="2320269"/>
    <lineage>
        <taxon>Bacteria</taxon>
        <taxon>Pseudomonadati</taxon>
        <taxon>Pseudomonadota</taxon>
        <taxon>Alphaproteobacteria</taxon>
        <taxon>Sphingomonadales</taxon>
        <taxon>Erythrobacteraceae</taxon>
        <taxon>Altericroceibacterium</taxon>
    </lineage>
</organism>
<feature type="transmembrane region" description="Helical" evidence="11">
    <location>
        <begin position="6"/>
        <end position="22"/>
    </location>
</feature>
<comment type="caution">
    <text evidence="12">The sequence shown here is derived from an EMBL/GenBank/DDBJ whole genome shotgun (WGS) entry which is preliminary data.</text>
</comment>
<reference evidence="12 13" key="1">
    <citation type="submission" date="2018-09" db="EMBL/GenBank/DDBJ databases">
        <title>Altererythrobacter spongiae sp. nov., isolated from a marine sponge.</title>
        <authorList>
            <person name="Zhuang L."/>
            <person name="Luo L."/>
        </authorList>
    </citation>
    <scope>NUCLEOTIDE SEQUENCE [LARGE SCALE GENOMIC DNA]</scope>
    <source>
        <strain evidence="12 13">HN-Y73</strain>
    </source>
</reference>
<comment type="similarity">
    <text evidence="9">Belongs to the TatB family.</text>
</comment>
<accession>A0A420EKL5</accession>
<evidence type="ECO:0000313" key="12">
    <source>
        <dbReference type="EMBL" id="RKF21136.1"/>
    </source>
</evidence>
<keyword evidence="7 9" id="KW-0811">Translocation</keyword>
<dbReference type="OrthoDB" id="7206969at2"/>
<dbReference type="PANTHER" id="PTHR33162:SF1">
    <property type="entry name" value="SEC-INDEPENDENT PROTEIN TRANSLOCASE PROTEIN TATA, CHLOROPLASTIC"/>
    <property type="match status" value="1"/>
</dbReference>
<dbReference type="Pfam" id="PF02416">
    <property type="entry name" value="TatA_B_E"/>
    <property type="match status" value="1"/>
</dbReference>
<protein>
    <recommendedName>
        <fullName evidence="9">Sec-independent protein translocase protein TatB</fullName>
    </recommendedName>
</protein>
<dbReference type="NCBIfam" id="TIGR01410">
    <property type="entry name" value="tatB"/>
    <property type="match status" value="1"/>
</dbReference>
<dbReference type="AlphaFoldDB" id="A0A420EKL5"/>
<evidence type="ECO:0000313" key="13">
    <source>
        <dbReference type="Proteomes" id="UP000284395"/>
    </source>
</evidence>
<evidence type="ECO:0000256" key="6">
    <source>
        <dbReference type="ARBA" id="ARBA00022989"/>
    </source>
</evidence>
<dbReference type="Gene3D" id="1.20.5.3310">
    <property type="match status" value="1"/>
</dbReference>
<dbReference type="HAMAP" id="MF_00237">
    <property type="entry name" value="TatB"/>
    <property type="match status" value="1"/>
</dbReference>
<dbReference type="InterPro" id="IPR018448">
    <property type="entry name" value="TatB"/>
</dbReference>
<gene>
    <name evidence="9 12" type="primary">tatB</name>
    <name evidence="12" type="ORF">D6851_09380</name>
</gene>
<dbReference type="GO" id="GO:0043953">
    <property type="term" value="P:protein transport by the Tat complex"/>
    <property type="evidence" value="ECO:0007669"/>
    <property type="project" value="UniProtKB-UniRule"/>
</dbReference>
<dbReference type="GO" id="GO:0008320">
    <property type="term" value="F:protein transmembrane transporter activity"/>
    <property type="evidence" value="ECO:0007669"/>
    <property type="project" value="UniProtKB-UniRule"/>
</dbReference>
<dbReference type="GO" id="GO:0033281">
    <property type="term" value="C:TAT protein transport complex"/>
    <property type="evidence" value="ECO:0007669"/>
    <property type="project" value="UniProtKB-UniRule"/>
</dbReference>
<evidence type="ECO:0000256" key="2">
    <source>
        <dbReference type="ARBA" id="ARBA00022448"/>
    </source>
</evidence>
<comment type="subcellular location">
    <subcellularLocation>
        <location evidence="9">Cell membrane</location>
        <topology evidence="9">Single-pass membrane protein</topology>
    </subcellularLocation>
    <subcellularLocation>
        <location evidence="1">Membrane</location>
        <topology evidence="1">Single-pass membrane protein</topology>
    </subcellularLocation>
</comment>
<dbReference type="RefSeq" id="WP_120324633.1">
    <property type="nucleotide sequence ID" value="NZ_RAPF01000004.1"/>
</dbReference>
<keyword evidence="6 9" id="KW-1133">Transmembrane helix</keyword>
<evidence type="ECO:0000256" key="3">
    <source>
        <dbReference type="ARBA" id="ARBA00022475"/>
    </source>
</evidence>
<dbReference type="PANTHER" id="PTHR33162">
    <property type="entry name" value="SEC-INDEPENDENT PROTEIN TRANSLOCASE PROTEIN TATA, CHLOROPLASTIC"/>
    <property type="match status" value="1"/>
</dbReference>
<evidence type="ECO:0000256" key="1">
    <source>
        <dbReference type="ARBA" id="ARBA00004167"/>
    </source>
</evidence>
<keyword evidence="2 9" id="KW-0813">Transport</keyword>
<feature type="region of interest" description="Disordered" evidence="10">
    <location>
        <begin position="63"/>
        <end position="160"/>
    </location>
</feature>
<evidence type="ECO:0000256" key="4">
    <source>
        <dbReference type="ARBA" id="ARBA00022692"/>
    </source>
</evidence>
<evidence type="ECO:0000256" key="11">
    <source>
        <dbReference type="SAM" id="Phobius"/>
    </source>
</evidence>
<keyword evidence="3 9" id="KW-1003">Cell membrane</keyword>
<dbReference type="PRINTS" id="PR01506">
    <property type="entry name" value="TATBPROTEIN"/>
</dbReference>